<keyword evidence="4 6" id="KW-0456">Lyase</keyword>
<evidence type="ECO:0000313" key="7">
    <source>
        <dbReference type="Proteomes" id="UP001165367"/>
    </source>
</evidence>
<dbReference type="InterPro" id="IPR000887">
    <property type="entry name" value="Aldlse_KDPG_KHG"/>
</dbReference>
<name>A0ABS9KNF9_9BACT</name>
<gene>
    <name evidence="6" type="primary">eda</name>
    <name evidence="6" type="ORF">LZZ85_06120</name>
</gene>
<accession>A0ABS9KNF9</accession>
<comment type="pathway">
    <text evidence="1">Carbohydrate acid metabolism.</text>
</comment>
<dbReference type="EC" id="4.1.2.14" evidence="6"/>
<keyword evidence="5" id="KW-0119">Carbohydrate metabolism</keyword>
<reference evidence="6" key="1">
    <citation type="submission" date="2022-01" db="EMBL/GenBank/DDBJ databases">
        <authorList>
            <person name="Jo J.-H."/>
            <person name="Im W.-T."/>
        </authorList>
    </citation>
    <scope>NUCLEOTIDE SEQUENCE</scope>
    <source>
        <strain evidence="6">NA20</strain>
    </source>
</reference>
<evidence type="ECO:0000256" key="3">
    <source>
        <dbReference type="ARBA" id="ARBA00011233"/>
    </source>
</evidence>
<dbReference type="NCBIfam" id="TIGR01182">
    <property type="entry name" value="eda"/>
    <property type="match status" value="1"/>
</dbReference>
<proteinExistence type="inferred from homology"/>
<evidence type="ECO:0000256" key="2">
    <source>
        <dbReference type="ARBA" id="ARBA00006906"/>
    </source>
</evidence>
<dbReference type="SUPFAM" id="SSF51569">
    <property type="entry name" value="Aldolase"/>
    <property type="match status" value="1"/>
</dbReference>
<dbReference type="CDD" id="cd00452">
    <property type="entry name" value="KDPG_aldolase"/>
    <property type="match status" value="1"/>
</dbReference>
<organism evidence="6 7">
    <name type="scientific">Terrimonas ginsenosidimutans</name>
    <dbReference type="NCBI Taxonomy" id="2908004"/>
    <lineage>
        <taxon>Bacteria</taxon>
        <taxon>Pseudomonadati</taxon>
        <taxon>Bacteroidota</taxon>
        <taxon>Chitinophagia</taxon>
        <taxon>Chitinophagales</taxon>
        <taxon>Chitinophagaceae</taxon>
        <taxon>Terrimonas</taxon>
    </lineage>
</organism>
<protein>
    <submittedName>
        <fullName evidence="6">Bifunctional 4-hydroxy-2-oxoglutarate aldolase/2-dehydro-3-deoxy-phosphogluconate aldolase</fullName>
        <ecNumber evidence="6">4.1.2.14</ecNumber>
        <ecNumber evidence="6">4.1.3.16</ecNumber>
    </submittedName>
</protein>
<evidence type="ECO:0000313" key="6">
    <source>
        <dbReference type="EMBL" id="MCG2613846.1"/>
    </source>
</evidence>
<dbReference type="PANTHER" id="PTHR30246:SF1">
    <property type="entry name" value="2-DEHYDRO-3-DEOXY-6-PHOSPHOGALACTONATE ALDOLASE-RELATED"/>
    <property type="match status" value="1"/>
</dbReference>
<dbReference type="PANTHER" id="PTHR30246">
    <property type="entry name" value="2-KETO-3-DEOXY-6-PHOSPHOGLUCONATE ALDOLASE"/>
    <property type="match status" value="1"/>
</dbReference>
<dbReference type="InterPro" id="IPR013785">
    <property type="entry name" value="Aldolase_TIM"/>
</dbReference>
<keyword evidence="7" id="KW-1185">Reference proteome</keyword>
<dbReference type="GO" id="GO:0008700">
    <property type="term" value="F:(R,S)-4-hydroxy-2-oxoglutarate aldolase activity"/>
    <property type="evidence" value="ECO:0007669"/>
    <property type="project" value="UniProtKB-EC"/>
</dbReference>
<dbReference type="Proteomes" id="UP001165367">
    <property type="component" value="Unassembled WGS sequence"/>
</dbReference>
<dbReference type="GO" id="GO:0008675">
    <property type="term" value="F:2-dehydro-3-deoxy-phosphogluconate aldolase activity"/>
    <property type="evidence" value="ECO:0007669"/>
    <property type="project" value="UniProtKB-EC"/>
</dbReference>
<comment type="subunit">
    <text evidence="3">Homotrimer.</text>
</comment>
<dbReference type="Gene3D" id="3.20.20.70">
    <property type="entry name" value="Aldolase class I"/>
    <property type="match status" value="1"/>
</dbReference>
<comment type="similarity">
    <text evidence="2">Belongs to the KHG/KDPG aldolase family.</text>
</comment>
<evidence type="ECO:0000256" key="4">
    <source>
        <dbReference type="ARBA" id="ARBA00023239"/>
    </source>
</evidence>
<dbReference type="Pfam" id="PF01081">
    <property type="entry name" value="Aldolase"/>
    <property type="match status" value="1"/>
</dbReference>
<dbReference type="RefSeq" id="WP_237869709.1">
    <property type="nucleotide sequence ID" value="NZ_JAKLTR010000003.1"/>
</dbReference>
<evidence type="ECO:0000256" key="1">
    <source>
        <dbReference type="ARBA" id="ARBA00004761"/>
    </source>
</evidence>
<dbReference type="EMBL" id="JAKLTR010000003">
    <property type="protein sequence ID" value="MCG2613846.1"/>
    <property type="molecule type" value="Genomic_DNA"/>
</dbReference>
<comment type="caution">
    <text evidence="6">The sequence shown here is derived from an EMBL/GenBank/DDBJ whole genome shotgun (WGS) entry which is preliminary data.</text>
</comment>
<dbReference type="EC" id="4.1.3.16" evidence="6"/>
<evidence type="ECO:0000256" key="5">
    <source>
        <dbReference type="ARBA" id="ARBA00023277"/>
    </source>
</evidence>
<sequence length="220" mass="24024">MEQQQQIIEQIKKQRVLPLFYHDDTEVCVSVTRALYEAGIRVIEFTNRGKAAMDNFKAMHAAKKDGMSDLLLAVGTIRTADQAKSFIDAGADFLISPVFDADVCDMAYMHKVLWLPGCMTPTEIHVAENAGCKLVKLFPGNVLGPGFVSAIKELFPKMDFMPTGGVEVTEENIGAWFGSGVCAVGLGSKMISKTVLANKDYTTITRLAKEALTITANIKK</sequence>